<dbReference type="SUPFAM" id="SSF56601">
    <property type="entry name" value="beta-lactamase/transpeptidase-like"/>
    <property type="match status" value="1"/>
</dbReference>
<evidence type="ECO:0000256" key="9">
    <source>
        <dbReference type="ARBA" id="ARBA00022960"/>
    </source>
</evidence>
<dbReference type="Gene3D" id="3.40.710.10">
    <property type="entry name" value="DD-peptidase/beta-lactamase superfamily"/>
    <property type="match status" value="1"/>
</dbReference>
<feature type="transmembrane region" description="Helical" evidence="14">
    <location>
        <begin position="407"/>
        <end position="429"/>
    </location>
</feature>
<evidence type="ECO:0000256" key="8">
    <source>
        <dbReference type="ARBA" id="ARBA00022801"/>
    </source>
</evidence>
<evidence type="ECO:0000256" key="4">
    <source>
        <dbReference type="ARBA" id="ARBA00012448"/>
    </source>
</evidence>
<organism evidence="17 18">
    <name type="scientific">Hydrogenoanaerobacterium saccharovorans</name>
    <dbReference type="NCBI Taxonomy" id="474960"/>
    <lineage>
        <taxon>Bacteria</taxon>
        <taxon>Bacillati</taxon>
        <taxon>Bacillota</taxon>
        <taxon>Clostridia</taxon>
        <taxon>Eubacteriales</taxon>
        <taxon>Oscillospiraceae</taxon>
        <taxon>Hydrogenoanaerobacterium</taxon>
    </lineage>
</organism>
<name>A0ABS2GLX5_9FIRM</name>
<dbReference type="EMBL" id="JACSNR010000002">
    <property type="protein sequence ID" value="MBM6922616.1"/>
    <property type="molecule type" value="Genomic_DNA"/>
</dbReference>
<keyword evidence="10" id="KW-0573">Peptidoglycan synthesis</keyword>
<dbReference type="PANTHER" id="PTHR21581">
    <property type="entry name" value="D-ALANYL-D-ALANINE CARBOXYPEPTIDASE"/>
    <property type="match status" value="1"/>
</dbReference>
<feature type="signal peptide" evidence="15">
    <location>
        <begin position="1"/>
        <end position="27"/>
    </location>
</feature>
<reference evidence="17 18" key="1">
    <citation type="journal article" date="2021" name="Sci. Rep.">
        <title>The distribution of antibiotic resistance genes in chicken gut microbiota commensals.</title>
        <authorList>
            <person name="Juricova H."/>
            <person name="Matiasovicova J."/>
            <person name="Kubasova T."/>
            <person name="Cejkova D."/>
            <person name="Rychlik I."/>
        </authorList>
    </citation>
    <scope>NUCLEOTIDE SEQUENCE [LARGE SCALE GENOMIC DNA]</scope>
    <source>
        <strain evidence="17 18">An564</strain>
    </source>
</reference>
<dbReference type="InterPro" id="IPR001967">
    <property type="entry name" value="Peptidase_S11_N"/>
</dbReference>
<evidence type="ECO:0000256" key="13">
    <source>
        <dbReference type="RuleBase" id="RU004016"/>
    </source>
</evidence>
<keyword evidence="9" id="KW-0133">Cell shape</keyword>
<evidence type="ECO:0000256" key="15">
    <source>
        <dbReference type="SAM" id="SignalP"/>
    </source>
</evidence>
<evidence type="ECO:0000256" key="12">
    <source>
        <dbReference type="ARBA" id="ARBA00034000"/>
    </source>
</evidence>
<gene>
    <name evidence="17" type="ORF">H9X81_02745</name>
</gene>
<keyword evidence="14" id="KW-0472">Membrane</keyword>
<evidence type="ECO:0000259" key="16">
    <source>
        <dbReference type="SMART" id="SM00936"/>
    </source>
</evidence>
<evidence type="ECO:0000313" key="18">
    <source>
        <dbReference type="Proteomes" id="UP000724149"/>
    </source>
</evidence>
<dbReference type="RefSeq" id="WP_177503970.1">
    <property type="nucleotide sequence ID" value="NZ_JACSNR010000002.1"/>
</dbReference>
<comment type="catalytic activity">
    <reaction evidence="12">
        <text>Preferential cleavage: (Ac)2-L-Lys-D-Ala-|-D-Ala. Also transpeptidation of peptidyl-alanyl moieties that are N-acyl substituents of D-alanine.</text>
        <dbReference type="EC" id="3.4.16.4"/>
    </reaction>
</comment>
<keyword evidence="11" id="KW-0961">Cell wall biogenesis/degradation</keyword>
<comment type="pathway">
    <text evidence="2">Cell wall biogenesis; peptidoglycan biosynthesis.</text>
</comment>
<dbReference type="Pfam" id="PF00768">
    <property type="entry name" value="Peptidase_S11"/>
    <property type="match status" value="1"/>
</dbReference>
<protein>
    <recommendedName>
        <fullName evidence="4">serine-type D-Ala-D-Ala carboxypeptidase</fullName>
        <ecNumber evidence="4">3.4.16.4</ecNumber>
    </recommendedName>
</protein>
<dbReference type="InterPro" id="IPR018044">
    <property type="entry name" value="Peptidase_S11"/>
</dbReference>
<dbReference type="EC" id="3.4.16.4" evidence="4"/>
<dbReference type="SMART" id="SM00936">
    <property type="entry name" value="PBP5_C"/>
    <property type="match status" value="1"/>
</dbReference>
<evidence type="ECO:0000256" key="14">
    <source>
        <dbReference type="SAM" id="Phobius"/>
    </source>
</evidence>
<comment type="caution">
    <text evidence="17">The sequence shown here is derived from an EMBL/GenBank/DDBJ whole genome shotgun (WGS) entry which is preliminary data.</text>
</comment>
<keyword evidence="6" id="KW-0645">Protease</keyword>
<dbReference type="InterPro" id="IPR037167">
    <property type="entry name" value="Peptidase_S11_C_sf"/>
</dbReference>
<keyword evidence="8" id="KW-0378">Hydrolase</keyword>
<dbReference type="InterPro" id="IPR012907">
    <property type="entry name" value="Peptidase_S11_C"/>
</dbReference>
<keyword evidence="14" id="KW-0812">Transmembrane</keyword>
<keyword evidence="14" id="KW-1133">Transmembrane helix</keyword>
<proteinExistence type="inferred from homology"/>
<dbReference type="PANTHER" id="PTHR21581:SF6">
    <property type="entry name" value="TRAFFICKING PROTEIN PARTICLE COMPLEX SUBUNIT 12"/>
    <property type="match status" value="1"/>
</dbReference>
<dbReference type="Proteomes" id="UP000724149">
    <property type="component" value="Unassembled WGS sequence"/>
</dbReference>
<dbReference type="PRINTS" id="PR00725">
    <property type="entry name" value="DADACBPTASE1"/>
</dbReference>
<sequence>MRKLKTVASLLLAVVITGLSAITPAFADYDPGFDVDAEAVYFINLDTGKVIYEKDADKKVYPASTTKIMTALLALENIPDLDTPQIELKLYIQNALSGTGASLAGILRGETFTPRELLYAALLPSGNEAAMMLGDYVGDGSLDYFAEMMNEKAAELGAVNTHFVNASGMHDDDHYTTAYDMYLITMAALENETFREIVSTNYYYAGEDQNGNPLHWNTTNFLISPGSTYYYPYATGVKTGTTDEAGRCLVSTAEKDGYHYLMVMMGAPQYDSNGEKLEENMVFKQTIELYDWAFSSFSNKTLIEKDVGVGEVPLKLARGGKDYLLIKSGEVFTDLLPNEIEASSITMELDLPAVVNAPIKEGDQVGTIRLMLAGEEIGSVPAVAAEDVDASLIATLIDQFKRLFRSFLAKFIVVFVILSIIAYITITVLRGRNKNRYYRRRG</sequence>
<evidence type="ECO:0000256" key="3">
    <source>
        <dbReference type="ARBA" id="ARBA00007164"/>
    </source>
</evidence>
<keyword evidence="7 15" id="KW-0732">Signal</keyword>
<comment type="function">
    <text evidence="1">Removes C-terminal D-alanyl residues from sugar-peptide cell wall precursors.</text>
</comment>
<evidence type="ECO:0000256" key="11">
    <source>
        <dbReference type="ARBA" id="ARBA00023316"/>
    </source>
</evidence>
<dbReference type="Pfam" id="PF07943">
    <property type="entry name" value="PBP5_C"/>
    <property type="match status" value="1"/>
</dbReference>
<keyword evidence="5 17" id="KW-0121">Carboxypeptidase</keyword>
<dbReference type="InterPro" id="IPR012338">
    <property type="entry name" value="Beta-lactam/transpept-like"/>
</dbReference>
<keyword evidence="18" id="KW-1185">Reference proteome</keyword>
<evidence type="ECO:0000256" key="10">
    <source>
        <dbReference type="ARBA" id="ARBA00022984"/>
    </source>
</evidence>
<accession>A0ABS2GLX5</accession>
<dbReference type="GO" id="GO:0004180">
    <property type="term" value="F:carboxypeptidase activity"/>
    <property type="evidence" value="ECO:0007669"/>
    <property type="project" value="UniProtKB-KW"/>
</dbReference>
<evidence type="ECO:0000256" key="1">
    <source>
        <dbReference type="ARBA" id="ARBA00003217"/>
    </source>
</evidence>
<evidence type="ECO:0000256" key="7">
    <source>
        <dbReference type="ARBA" id="ARBA00022729"/>
    </source>
</evidence>
<evidence type="ECO:0000313" key="17">
    <source>
        <dbReference type="EMBL" id="MBM6922616.1"/>
    </source>
</evidence>
<feature type="domain" description="Peptidase S11 D-Ala-D-Ala carboxypeptidase A C-terminal" evidence="16">
    <location>
        <begin position="297"/>
        <end position="390"/>
    </location>
</feature>
<evidence type="ECO:0000256" key="5">
    <source>
        <dbReference type="ARBA" id="ARBA00022645"/>
    </source>
</evidence>
<dbReference type="InterPro" id="IPR015956">
    <property type="entry name" value="Peniciliin-bd_prot_C_sf"/>
</dbReference>
<feature type="chain" id="PRO_5047052778" description="serine-type D-Ala-D-Ala carboxypeptidase" evidence="15">
    <location>
        <begin position="28"/>
        <end position="442"/>
    </location>
</feature>
<dbReference type="Gene3D" id="2.60.410.10">
    <property type="entry name" value="D-Ala-D-Ala carboxypeptidase, C-terminal domain"/>
    <property type="match status" value="1"/>
</dbReference>
<dbReference type="SUPFAM" id="SSF69189">
    <property type="entry name" value="Penicillin-binding protein associated domain"/>
    <property type="match status" value="1"/>
</dbReference>
<evidence type="ECO:0000256" key="2">
    <source>
        <dbReference type="ARBA" id="ARBA00004752"/>
    </source>
</evidence>
<comment type="similarity">
    <text evidence="3 13">Belongs to the peptidase S11 family.</text>
</comment>
<evidence type="ECO:0000256" key="6">
    <source>
        <dbReference type="ARBA" id="ARBA00022670"/>
    </source>
</evidence>